<feature type="compositionally biased region" description="Basic and acidic residues" evidence="1">
    <location>
        <begin position="28"/>
        <end position="37"/>
    </location>
</feature>
<evidence type="ECO:0000313" key="3">
    <source>
        <dbReference type="Proteomes" id="UP001498398"/>
    </source>
</evidence>
<sequence>MADPDPNSSTVIPACQETRSLPNPGLGDPERPDDRVLEWVIETGTHSMEPSSASRLPERDGRSVGSSGSETSPSTAVSKICFDESRFKDYIERMRCSKDAPFSLPEIATEYDIHVVWEYLLVTKASSLDEAFNMLDPDLQRTVRIHAADHYNQLEQEVKLGAPFETVHVHFERAALARLPPDVFFVPETYLLNVIPKKWAPVFTRCIDLLLHQNPSSTLSEPNPSLLDCLNRVWLDTFLSSCFVEVRLDWSLYNLSERIVRKSLDKVIDFWNMVPGFSQEPWTDYQVFPPKPPTENPPNDPAHYFKPDLIIRREFRIGPSAPIALEEALQHASNLVGDQKSKYLLEFTSKMAEYNAFIRSINPVMPILCWSPHQRKPGRTVFELIALVIEYKTTKRNFQQAINQCVVDLIASSFILEVLDIPHPAFGLAISNEKCYVLAARATFTNGSMSYKVQIVHEWGDLSELSHFLNFASFMKHHQQWFIDTVHKCVTDRTSKDPHWVEEKLQRVKDLKPWVEPKKVHQIHSSFHRQKEVDDLGL</sequence>
<evidence type="ECO:0000313" key="2">
    <source>
        <dbReference type="EMBL" id="KAK7435420.1"/>
    </source>
</evidence>
<proteinExistence type="predicted"/>
<dbReference type="EMBL" id="JBANRG010000107">
    <property type="protein sequence ID" value="KAK7435420.1"/>
    <property type="molecule type" value="Genomic_DNA"/>
</dbReference>
<feature type="region of interest" description="Disordered" evidence="1">
    <location>
        <begin position="1"/>
        <end position="75"/>
    </location>
</feature>
<feature type="compositionally biased region" description="Polar residues" evidence="1">
    <location>
        <begin position="44"/>
        <end position="54"/>
    </location>
</feature>
<comment type="caution">
    <text evidence="2">The sequence shown here is derived from an EMBL/GenBank/DDBJ whole genome shotgun (WGS) entry which is preliminary data.</text>
</comment>
<name>A0ABR1IL38_9AGAR</name>
<organism evidence="2 3">
    <name type="scientific">Marasmiellus scandens</name>
    <dbReference type="NCBI Taxonomy" id="2682957"/>
    <lineage>
        <taxon>Eukaryota</taxon>
        <taxon>Fungi</taxon>
        <taxon>Dikarya</taxon>
        <taxon>Basidiomycota</taxon>
        <taxon>Agaricomycotina</taxon>
        <taxon>Agaricomycetes</taxon>
        <taxon>Agaricomycetidae</taxon>
        <taxon>Agaricales</taxon>
        <taxon>Marasmiineae</taxon>
        <taxon>Omphalotaceae</taxon>
        <taxon>Marasmiellus</taxon>
    </lineage>
</organism>
<accession>A0ABR1IL38</accession>
<reference evidence="2 3" key="1">
    <citation type="submission" date="2024-01" db="EMBL/GenBank/DDBJ databases">
        <title>A draft genome for the cacao thread blight pathogen Marasmiellus scandens.</title>
        <authorList>
            <person name="Baruah I.K."/>
            <person name="Leung J."/>
            <person name="Bukari Y."/>
            <person name="Amoako-Attah I."/>
            <person name="Meinhardt L.W."/>
            <person name="Bailey B.A."/>
            <person name="Cohen S.P."/>
        </authorList>
    </citation>
    <scope>NUCLEOTIDE SEQUENCE [LARGE SCALE GENOMIC DNA]</scope>
    <source>
        <strain evidence="2 3">GH-19</strain>
    </source>
</reference>
<feature type="compositionally biased region" description="Low complexity" evidence="1">
    <location>
        <begin position="63"/>
        <end position="75"/>
    </location>
</feature>
<keyword evidence="3" id="KW-1185">Reference proteome</keyword>
<dbReference type="Proteomes" id="UP001498398">
    <property type="component" value="Unassembled WGS sequence"/>
</dbReference>
<evidence type="ECO:0000256" key="1">
    <source>
        <dbReference type="SAM" id="MobiDB-lite"/>
    </source>
</evidence>
<protein>
    <submittedName>
        <fullName evidence="2">Uncharacterized protein</fullName>
    </submittedName>
</protein>
<gene>
    <name evidence="2" type="ORF">VKT23_019681</name>
</gene>
<feature type="compositionally biased region" description="Polar residues" evidence="1">
    <location>
        <begin position="1"/>
        <end position="21"/>
    </location>
</feature>